<protein>
    <recommendedName>
        <fullName evidence="6">Ankyrin</fullName>
    </recommendedName>
</protein>
<dbReference type="InterPro" id="IPR036770">
    <property type="entry name" value="Ankyrin_rpt-contain_sf"/>
</dbReference>
<dbReference type="EMBL" id="JACCJB010000024">
    <property type="protein sequence ID" value="KAF6217849.1"/>
    <property type="molecule type" value="Genomic_DNA"/>
</dbReference>
<proteinExistence type="predicted"/>
<keyword evidence="5" id="KW-1185">Reference proteome</keyword>
<gene>
    <name evidence="4" type="ORF">HO133_006261</name>
</gene>
<dbReference type="PROSITE" id="PS50088">
    <property type="entry name" value="ANK_REPEAT"/>
    <property type="match status" value="1"/>
</dbReference>
<accession>A0A8H6F7T9</accession>
<dbReference type="PANTHER" id="PTHR24189">
    <property type="entry name" value="MYOTROPHIN"/>
    <property type="match status" value="1"/>
</dbReference>
<evidence type="ECO:0000256" key="3">
    <source>
        <dbReference type="PROSITE-ProRule" id="PRU00023"/>
    </source>
</evidence>
<evidence type="ECO:0000256" key="2">
    <source>
        <dbReference type="ARBA" id="ARBA00023043"/>
    </source>
</evidence>
<feature type="repeat" description="ANK" evidence="3">
    <location>
        <begin position="298"/>
        <end position="327"/>
    </location>
</feature>
<evidence type="ECO:0000313" key="4">
    <source>
        <dbReference type="EMBL" id="KAF6217849.1"/>
    </source>
</evidence>
<dbReference type="SMART" id="SM00248">
    <property type="entry name" value="ANK"/>
    <property type="match status" value="4"/>
</dbReference>
<keyword evidence="1" id="KW-0677">Repeat</keyword>
<dbReference type="Pfam" id="PF13637">
    <property type="entry name" value="Ank_4"/>
    <property type="match status" value="1"/>
</dbReference>
<evidence type="ECO:0000313" key="5">
    <source>
        <dbReference type="Proteomes" id="UP000593566"/>
    </source>
</evidence>
<dbReference type="PROSITE" id="PS50297">
    <property type="entry name" value="ANK_REP_REGION"/>
    <property type="match status" value="1"/>
</dbReference>
<dbReference type="AlphaFoldDB" id="A0A8H6F7T9"/>
<dbReference type="InterPro" id="IPR050745">
    <property type="entry name" value="Multifunctional_regulatory"/>
</dbReference>
<dbReference type="SUPFAM" id="SSF48403">
    <property type="entry name" value="Ankyrin repeat"/>
    <property type="match status" value="1"/>
</dbReference>
<dbReference type="Gene3D" id="1.25.40.20">
    <property type="entry name" value="Ankyrin repeat-containing domain"/>
    <property type="match status" value="1"/>
</dbReference>
<organism evidence="4 5">
    <name type="scientific">Letharia lupina</name>
    <dbReference type="NCBI Taxonomy" id="560253"/>
    <lineage>
        <taxon>Eukaryota</taxon>
        <taxon>Fungi</taxon>
        <taxon>Dikarya</taxon>
        <taxon>Ascomycota</taxon>
        <taxon>Pezizomycotina</taxon>
        <taxon>Lecanoromycetes</taxon>
        <taxon>OSLEUM clade</taxon>
        <taxon>Lecanoromycetidae</taxon>
        <taxon>Lecanorales</taxon>
        <taxon>Lecanorineae</taxon>
        <taxon>Parmeliaceae</taxon>
        <taxon>Letharia</taxon>
    </lineage>
</organism>
<keyword evidence="2 3" id="KW-0040">ANK repeat</keyword>
<reference evidence="4 5" key="1">
    <citation type="journal article" date="2020" name="Genomics">
        <title>Complete, high-quality genomes from long-read metagenomic sequencing of two wolf lichen thalli reveals enigmatic genome architecture.</title>
        <authorList>
            <person name="McKenzie S.K."/>
            <person name="Walston R.F."/>
            <person name="Allen J.L."/>
        </authorList>
    </citation>
    <scope>NUCLEOTIDE SEQUENCE [LARGE SCALE GENOMIC DNA]</scope>
    <source>
        <strain evidence="4">WasteWater1</strain>
    </source>
</reference>
<dbReference type="RefSeq" id="XP_037147284.1">
    <property type="nucleotide sequence ID" value="XM_037297159.1"/>
</dbReference>
<sequence>MDEHSLVVFDGGSLLVLNDADRARVLGKTIQSVNDYFDSPLGTISNDTIPDLGLDLGFDFTQNQPFEVYDPGDTPYQPRPCRAEIVQMEEACASGDMAAVQAVFRSEWVEKPADDRIDKDQFASSFKVAIKNDHLAAASFLISVGVMMDLAHFKCALELKAYPFLQLFLEHGFDINEQLSWSEPGPLTAAFHDIELTKWCLARGADPNAECMLDKTPLSIAVAEASFPIIQLLFDHGGSANHGQLLHYAARRVLPDRLRVLDFVLEEVNLHKGPSINDIMYQDRPYCYGLQECIGIGTPLHEAASWGKLDMVEALVARGADPCILNSKGDLAIELARWYGHREVVEYLLPLSRSSLNFVFQAGSTVGRA</sequence>
<dbReference type="Proteomes" id="UP000593566">
    <property type="component" value="Unassembled WGS sequence"/>
</dbReference>
<evidence type="ECO:0008006" key="6">
    <source>
        <dbReference type="Google" id="ProtNLM"/>
    </source>
</evidence>
<comment type="caution">
    <text evidence="4">The sequence shown here is derived from an EMBL/GenBank/DDBJ whole genome shotgun (WGS) entry which is preliminary data.</text>
</comment>
<dbReference type="GeneID" id="59334662"/>
<name>A0A8H6F7T9_9LECA</name>
<evidence type="ECO:0000256" key="1">
    <source>
        <dbReference type="ARBA" id="ARBA00022737"/>
    </source>
</evidence>
<dbReference type="InterPro" id="IPR002110">
    <property type="entry name" value="Ankyrin_rpt"/>
</dbReference>
<dbReference type="PANTHER" id="PTHR24189:SF50">
    <property type="entry name" value="ANKYRIN REPEAT AND SOCS BOX PROTEIN 2"/>
    <property type="match status" value="1"/>
</dbReference>